<keyword evidence="2" id="KW-0472">Membrane</keyword>
<proteinExistence type="predicted"/>
<organism evidence="3 4">
    <name type="scientific">Blattamonas nauphoetae</name>
    <dbReference type="NCBI Taxonomy" id="2049346"/>
    <lineage>
        <taxon>Eukaryota</taxon>
        <taxon>Metamonada</taxon>
        <taxon>Preaxostyla</taxon>
        <taxon>Oxymonadida</taxon>
        <taxon>Blattamonas</taxon>
    </lineage>
</organism>
<feature type="transmembrane region" description="Helical" evidence="2">
    <location>
        <begin position="141"/>
        <end position="160"/>
    </location>
</feature>
<dbReference type="PANTHER" id="PTHR12242">
    <property type="entry name" value="OS02G0130600 PROTEIN-RELATED"/>
    <property type="match status" value="1"/>
</dbReference>
<dbReference type="EMBL" id="JARBJD010000077">
    <property type="protein sequence ID" value="KAK2954479.1"/>
    <property type="molecule type" value="Genomic_DNA"/>
</dbReference>
<sequence length="281" mass="31680">MCDQSCCYNFWAVTSANLSQEKGYSMTRRNGKIAIRIYRLICLFFLLFHTITALINSDFPLTYYTIQSFSAAILYFVFIQFYRRDPSKGSVPSSQNTESSTPFDKMTYITSLIAVTNGLIATLAFWILLYSPGILTIFNTIWFQAVHHGLGFVLAAVDVVFFSRITYRWSHFVYPTFFALGYWAFSAVRFAFTKTWIYPFLDFTRIDSAIGVPLILAFCIGFPMLWALATWGRNKVIATHSSSVKGGSAETKMISVAEAESGVSDQTPINPNPLQPVNSSE</sequence>
<accession>A0ABQ9XRU4</accession>
<feature type="transmembrane region" description="Helical" evidence="2">
    <location>
        <begin position="37"/>
        <end position="55"/>
    </location>
</feature>
<reference evidence="3 4" key="1">
    <citation type="journal article" date="2022" name="bioRxiv">
        <title>Genomics of Preaxostyla Flagellates Illuminates Evolutionary Transitions and the Path Towards Mitochondrial Loss.</title>
        <authorList>
            <person name="Novak L.V.F."/>
            <person name="Treitli S.C."/>
            <person name="Pyrih J."/>
            <person name="Halakuc P."/>
            <person name="Pipaliya S.V."/>
            <person name="Vacek V."/>
            <person name="Brzon O."/>
            <person name="Soukal P."/>
            <person name="Eme L."/>
            <person name="Dacks J.B."/>
            <person name="Karnkowska A."/>
            <person name="Elias M."/>
            <person name="Hampl V."/>
        </authorList>
    </citation>
    <scope>NUCLEOTIDE SEQUENCE [LARGE SCALE GENOMIC DNA]</scope>
    <source>
        <strain evidence="3">NAU3</strain>
        <tissue evidence="3">Gut</tissue>
    </source>
</reference>
<comment type="caution">
    <text evidence="3">The sequence shown here is derived from an EMBL/GenBank/DDBJ whole genome shotgun (WGS) entry which is preliminary data.</text>
</comment>
<feature type="transmembrane region" description="Helical" evidence="2">
    <location>
        <begin position="172"/>
        <end position="192"/>
    </location>
</feature>
<keyword evidence="2" id="KW-1133">Transmembrane helix</keyword>
<protein>
    <submittedName>
        <fullName evidence="3">Uncharacterized protein</fullName>
    </submittedName>
</protein>
<feature type="transmembrane region" description="Helical" evidence="2">
    <location>
        <begin position="212"/>
        <end position="231"/>
    </location>
</feature>
<dbReference type="Proteomes" id="UP001281761">
    <property type="component" value="Unassembled WGS sequence"/>
</dbReference>
<keyword evidence="2" id="KW-0812">Transmembrane</keyword>
<keyword evidence="4" id="KW-1185">Reference proteome</keyword>
<evidence type="ECO:0000313" key="4">
    <source>
        <dbReference type="Proteomes" id="UP001281761"/>
    </source>
</evidence>
<feature type="transmembrane region" description="Helical" evidence="2">
    <location>
        <begin position="108"/>
        <end position="129"/>
    </location>
</feature>
<gene>
    <name evidence="3" type="ORF">BLNAU_10499</name>
</gene>
<evidence type="ECO:0000313" key="3">
    <source>
        <dbReference type="EMBL" id="KAK2954479.1"/>
    </source>
</evidence>
<evidence type="ECO:0000256" key="1">
    <source>
        <dbReference type="SAM" id="MobiDB-lite"/>
    </source>
</evidence>
<feature type="region of interest" description="Disordered" evidence="1">
    <location>
        <begin position="260"/>
        <end position="281"/>
    </location>
</feature>
<name>A0ABQ9XRU4_9EUKA</name>
<feature type="transmembrane region" description="Helical" evidence="2">
    <location>
        <begin position="61"/>
        <end position="82"/>
    </location>
</feature>
<evidence type="ECO:0000256" key="2">
    <source>
        <dbReference type="SAM" id="Phobius"/>
    </source>
</evidence>